<dbReference type="InterPro" id="IPR013130">
    <property type="entry name" value="Fe3_Rdtase_TM_dom"/>
</dbReference>
<keyword evidence="2" id="KW-0813">Transport</keyword>
<accession>F9U6U8</accession>
<organism evidence="10 11">
    <name type="scientific">Thiocapsa marina 5811</name>
    <dbReference type="NCBI Taxonomy" id="768671"/>
    <lineage>
        <taxon>Bacteria</taxon>
        <taxon>Pseudomonadati</taxon>
        <taxon>Pseudomonadota</taxon>
        <taxon>Gammaproteobacteria</taxon>
        <taxon>Chromatiales</taxon>
        <taxon>Chromatiaceae</taxon>
        <taxon>Thiocapsa</taxon>
    </lineage>
</organism>
<keyword evidence="4 8" id="KW-0812">Transmembrane</keyword>
<dbReference type="GO" id="GO:0016679">
    <property type="term" value="F:oxidoreductase activity, acting on diphenols and related substances as donors"/>
    <property type="evidence" value="ECO:0007669"/>
    <property type="project" value="TreeGrafter"/>
</dbReference>
<keyword evidence="6" id="KW-0408">Iron</keyword>
<dbReference type="Proteomes" id="UP000005459">
    <property type="component" value="Unassembled WGS sequence"/>
</dbReference>
<sequence length="197" mass="21922">MPKHLTSLLGSPLFLWTLLALPSVGMVASGMDYGQVMHASGEFSARLLILSLAVSPLLSLFPGRAWGRWLLRRRRWIGVAAFGYGVLHTLFYLMEAGTWSAVAGDLMEAGIWTGWLAFLLFVPPALTSNDASVRRLGRRWKPLQRLVYGAAVLTLLHWALVDGHWLPALVNFAPLVLLQLARLLRNRPTLTPRESSR</sequence>
<dbReference type="GO" id="GO:0020037">
    <property type="term" value="F:heme binding"/>
    <property type="evidence" value="ECO:0007669"/>
    <property type="project" value="TreeGrafter"/>
</dbReference>
<dbReference type="InterPro" id="IPR022837">
    <property type="entry name" value="MsrQ-like"/>
</dbReference>
<evidence type="ECO:0000259" key="9">
    <source>
        <dbReference type="Pfam" id="PF01794"/>
    </source>
</evidence>
<dbReference type="GO" id="GO:0010181">
    <property type="term" value="F:FMN binding"/>
    <property type="evidence" value="ECO:0007669"/>
    <property type="project" value="TreeGrafter"/>
</dbReference>
<name>F9U6U8_9GAMM</name>
<evidence type="ECO:0000256" key="6">
    <source>
        <dbReference type="ARBA" id="ARBA00023004"/>
    </source>
</evidence>
<proteinExistence type="predicted"/>
<keyword evidence="7 8" id="KW-0472">Membrane</keyword>
<feature type="transmembrane region" description="Helical" evidence="8">
    <location>
        <begin position="143"/>
        <end position="160"/>
    </location>
</feature>
<dbReference type="Pfam" id="PF01794">
    <property type="entry name" value="Ferric_reduct"/>
    <property type="match status" value="1"/>
</dbReference>
<dbReference type="GO" id="GO:0005886">
    <property type="term" value="C:plasma membrane"/>
    <property type="evidence" value="ECO:0007669"/>
    <property type="project" value="TreeGrafter"/>
</dbReference>
<gene>
    <name evidence="10" type="ORF">ThimaDRAFT_0650</name>
</gene>
<feature type="domain" description="Ferric oxidoreductase" evidence="9">
    <location>
        <begin position="43"/>
        <end position="154"/>
    </location>
</feature>
<dbReference type="RefSeq" id="WP_007191527.1">
    <property type="nucleotide sequence ID" value="NZ_AFWV01000002.1"/>
</dbReference>
<keyword evidence="11" id="KW-1185">Reference proteome</keyword>
<dbReference type="eggNOG" id="COG2717">
    <property type="taxonomic scope" value="Bacteria"/>
</dbReference>
<reference evidence="10 11" key="1">
    <citation type="submission" date="2011-06" db="EMBL/GenBank/DDBJ databases">
        <title>The draft genome of Thiocapsa marina 5811.</title>
        <authorList>
            <consortium name="US DOE Joint Genome Institute (JGI-PGF)"/>
            <person name="Lucas S."/>
            <person name="Han J."/>
            <person name="Cheng J.-F."/>
            <person name="Goodwin L."/>
            <person name="Pitluck S."/>
            <person name="Peters L."/>
            <person name="Land M.L."/>
            <person name="Hauser L."/>
            <person name="Vogl K."/>
            <person name="Liu Z."/>
            <person name="Imhoff J."/>
            <person name="Thiel V."/>
            <person name="Frigaard N.-U."/>
            <person name="Bryant D."/>
            <person name="Woyke T.J."/>
        </authorList>
    </citation>
    <scope>NUCLEOTIDE SEQUENCE [LARGE SCALE GENOMIC DNA]</scope>
    <source>
        <strain evidence="10 11">5811</strain>
    </source>
</reference>
<evidence type="ECO:0000256" key="5">
    <source>
        <dbReference type="ARBA" id="ARBA00022989"/>
    </source>
</evidence>
<dbReference type="PANTHER" id="PTHR36964">
    <property type="entry name" value="PROTEIN-METHIONINE-SULFOXIDE REDUCTASE HEME-BINDING SUBUNIT MSRQ"/>
    <property type="match status" value="1"/>
</dbReference>
<evidence type="ECO:0000313" key="10">
    <source>
        <dbReference type="EMBL" id="EGV19974.1"/>
    </source>
</evidence>
<evidence type="ECO:0000256" key="1">
    <source>
        <dbReference type="ARBA" id="ARBA00004141"/>
    </source>
</evidence>
<keyword evidence="3" id="KW-0479">Metal-binding</keyword>
<dbReference type="OrthoDB" id="9788328at2"/>
<keyword evidence="3" id="KW-0349">Heme</keyword>
<evidence type="ECO:0000256" key="2">
    <source>
        <dbReference type="ARBA" id="ARBA00022448"/>
    </source>
</evidence>
<feature type="transmembrane region" description="Helical" evidence="8">
    <location>
        <begin position="44"/>
        <end position="63"/>
    </location>
</feature>
<dbReference type="EMBL" id="AFWV01000002">
    <property type="protein sequence ID" value="EGV19974.1"/>
    <property type="molecule type" value="Genomic_DNA"/>
</dbReference>
<evidence type="ECO:0000313" key="11">
    <source>
        <dbReference type="Proteomes" id="UP000005459"/>
    </source>
</evidence>
<dbReference type="PATRIC" id="fig|768671.3.peg.704"/>
<comment type="subcellular location">
    <subcellularLocation>
        <location evidence="1">Membrane</location>
        <topology evidence="1">Multi-pass membrane protein</topology>
    </subcellularLocation>
</comment>
<evidence type="ECO:0000256" key="8">
    <source>
        <dbReference type="SAM" id="Phobius"/>
    </source>
</evidence>
<feature type="transmembrane region" description="Helical" evidence="8">
    <location>
        <begin position="99"/>
        <end position="122"/>
    </location>
</feature>
<protein>
    <submittedName>
        <fullName evidence="10">Ferric reductase domain protein transmembrane component domain</fullName>
    </submittedName>
</protein>
<evidence type="ECO:0000256" key="4">
    <source>
        <dbReference type="ARBA" id="ARBA00022692"/>
    </source>
</evidence>
<dbReference type="AlphaFoldDB" id="F9U6U8"/>
<evidence type="ECO:0000256" key="3">
    <source>
        <dbReference type="ARBA" id="ARBA00022617"/>
    </source>
</evidence>
<keyword evidence="5 8" id="KW-1133">Transmembrane helix</keyword>
<dbReference type="STRING" id="768671.ThimaDRAFT_0650"/>
<feature type="transmembrane region" description="Helical" evidence="8">
    <location>
        <begin position="75"/>
        <end position="93"/>
    </location>
</feature>
<dbReference type="PANTHER" id="PTHR36964:SF1">
    <property type="entry name" value="PROTEIN-METHIONINE-SULFOXIDE REDUCTASE HEME-BINDING SUBUNIT MSRQ"/>
    <property type="match status" value="1"/>
</dbReference>
<evidence type="ECO:0000256" key="7">
    <source>
        <dbReference type="ARBA" id="ARBA00023136"/>
    </source>
</evidence>